<reference evidence="1 2" key="1">
    <citation type="submission" date="2024-01" db="EMBL/GenBank/DDBJ databases">
        <title>A telomere-to-telomere, gap-free genome of sweet tea (Lithocarpus litseifolius).</title>
        <authorList>
            <person name="Zhou J."/>
        </authorList>
    </citation>
    <scope>NUCLEOTIDE SEQUENCE [LARGE SCALE GENOMIC DNA]</scope>
    <source>
        <strain evidence="1">Zhou-2022a</strain>
        <tissue evidence="1">Leaf</tissue>
    </source>
</reference>
<accession>A0AAW2D312</accession>
<sequence>MELKASNVVRDLDLLVGGCARDRRLQAFRIYLDKLSNQYVAIVRSLTSVLALGELRCLKLLHLMDLNGIDYPVVIHLSGHSTSNMHKIWTYYRGQVHMDCESFNDNFLSYSLGLNISPCFVCQKVENHTVGAPCGVMGQIT</sequence>
<name>A0AAW2D312_9ROSI</name>
<evidence type="ECO:0000313" key="2">
    <source>
        <dbReference type="Proteomes" id="UP001459277"/>
    </source>
</evidence>
<organism evidence="1 2">
    <name type="scientific">Lithocarpus litseifolius</name>
    <dbReference type="NCBI Taxonomy" id="425828"/>
    <lineage>
        <taxon>Eukaryota</taxon>
        <taxon>Viridiplantae</taxon>
        <taxon>Streptophyta</taxon>
        <taxon>Embryophyta</taxon>
        <taxon>Tracheophyta</taxon>
        <taxon>Spermatophyta</taxon>
        <taxon>Magnoliopsida</taxon>
        <taxon>eudicotyledons</taxon>
        <taxon>Gunneridae</taxon>
        <taxon>Pentapetalae</taxon>
        <taxon>rosids</taxon>
        <taxon>fabids</taxon>
        <taxon>Fagales</taxon>
        <taxon>Fagaceae</taxon>
        <taxon>Lithocarpus</taxon>
    </lineage>
</organism>
<dbReference type="Proteomes" id="UP001459277">
    <property type="component" value="Unassembled WGS sequence"/>
</dbReference>
<comment type="caution">
    <text evidence="1">The sequence shown here is derived from an EMBL/GenBank/DDBJ whole genome shotgun (WGS) entry which is preliminary data.</text>
</comment>
<proteinExistence type="predicted"/>
<dbReference type="AlphaFoldDB" id="A0AAW2D312"/>
<dbReference type="EMBL" id="JAZDWU010000004">
    <property type="protein sequence ID" value="KAL0004972.1"/>
    <property type="molecule type" value="Genomic_DNA"/>
</dbReference>
<gene>
    <name evidence="1" type="ORF">SO802_012533</name>
</gene>
<protein>
    <submittedName>
        <fullName evidence="1">Uncharacterized protein</fullName>
    </submittedName>
</protein>
<evidence type="ECO:0000313" key="1">
    <source>
        <dbReference type="EMBL" id="KAL0004972.1"/>
    </source>
</evidence>
<keyword evidence="2" id="KW-1185">Reference proteome</keyword>